<dbReference type="EMBL" id="SIXH01000266">
    <property type="protein sequence ID" value="TBO57030.1"/>
    <property type="molecule type" value="Genomic_DNA"/>
</dbReference>
<evidence type="ECO:0000313" key="1">
    <source>
        <dbReference type="EMBL" id="TBO57030.1"/>
    </source>
</evidence>
<proteinExistence type="predicted"/>
<accession>A0A4Q9HS90</accession>
<dbReference type="RefSeq" id="WP_131124908.1">
    <property type="nucleotide sequence ID" value="NZ_SIXH01000266.1"/>
</dbReference>
<name>A0A4Q9HS90_STRKA</name>
<keyword evidence="2" id="KW-1185">Reference proteome</keyword>
<dbReference type="AlphaFoldDB" id="A0A4Q9HS90"/>
<evidence type="ECO:0000313" key="2">
    <source>
        <dbReference type="Proteomes" id="UP000292452"/>
    </source>
</evidence>
<protein>
    <submittedName>
        <fullName evidence="1">Uncharacterized protein</fullName>
    </submittedName>
</protein>
<dbReference type="Proteomes" id="UP000292452">
    <property type="component" value="Unassembled WGS sequence"/>
</dbReference>
<gene>
    <name evidence="1" type="ORF">EYS09_24835</name>
</gene>
<sequence>MNITVTRPSTFDDLITAHATTVADLVERPTADDTVDFIDHVRVASNIFYRSPNPLYDAASDQFEHAETYLRRAFGLQEWEDTARQRLMLALADGHLRRAFGLLA</sequence>
<comment type="caution">
    <text evidence="1">The sequence shown here is derived from an EMBL/GenBank/DDBJ whole genome shotgun (WGS) entry which is preliminary data.</text>
</comment>
<reference evidence="1 2" key="1">
    <citation type="submission" date="2019-02" db="EMBL/GenBank/DDBJ databases">
        <title>Draft Genome Sequence of Streptomyces sp. AM-2504, identified by 16S rRNA comparative analysis as a Streptomyces Kasugaensis strain.</title>
        <authorList>
            <person name="Napolioni V."/>
            <person name="Giuliodori A.M."/>
            <person name="Spurio R."/>
            <person name="Fabbretti A."/>
        </authorList>
    </citation>
    <scope>NUCLEOTIDE SEQUENCE [LARGE SCALE GENOMIC DNA]</scope>
    <source>
        <strain evidence="1 2">AM-2504</strain>
    </source>
</reference>
<organism evidence="1 2">
    <name type="scientific">Streptomyces kasugaensis</name>
    <dbReference type="NCBI Taxonomy" id="1946"/>
    <lineage>
        <taxon>Bacteria</taxon>
        <taxon>Bacillati</taxon>
        <taxon>Actinomycetota</taxon>
        <taxon>Actinomycetes</taxon>
        <taxon>Kitasatosporales</taxon>
        <taxon>Streptomycetaceae</taxon>
        <taxon>Streptomyces</taxon>
    </lineage>
</organism>